<comment type="caution">
    <text evidence="3">The sequence shown here is derived from an EMBL/GenBank/DDBJ whole genome shotgun (WGS) entry which is preliminary data.</text>
</comment>
<evidence type="ECO:0000256" key="2">
    <source>
        <dbReference type="SAM" id="Phobius"/>
    </source>
</evidence>
<sequence length="540" mass="60281">MAGNSLLLNHSLTWTQYGCCVSSSNLIWLTIIFFIFTVISCMFCCAVLAFVRWMYRRRIRSKSESLQKRYEQEGKSRKELEFKLKEIAMRPTHGHHHHLLERPKDSESKDSSLQQFALSKSNIANHQKFLTNITQNTAYFSIPKAPVATQKYKLFTGNTPLTSKTSSELSPTQGLRLFTGTTPLPSSRAEPTRPSTTYLTAGTKTIPLSVSSSTGIYARSSSPSTKVEAIHMEPRDVAATTHAIAMGRLQKEETRPPFPSIVLLNKDERPRGQCPLEKAFVIPSRSETLVSSGDKRSTTGSVHTSSKEPVEKSPVPSRTAITAHGYVLHSLMNELSASPVVSNEKMDNVPSDIIERKVIRLRRSSDEASPKDDEKKRKRKRKSTREQPPNVPEVNPPPPASAFFPYWSGFRQTIAKIEPMSSTSGKPSVSKVETSETTKWEPQKSGRSPKKRSASSQPGSTSKIKSTRQSSASLEAPLNVYELRLRAEKAKAAQIAKRMQEVEKPAETQGGAHLKENVLDSKRLLPSRPDFRQSDDRPLY</sequence>
<evidence type="ECO:0000313" key="3">
    <source>
        <dbReference type="EMBL" id="CAJ0599991.1"/>
    </source>
</evidence>
<feature type="region of interest" description="Disordered" evidence="1">
    <location>
        <begin position="286"/>
        <end position="318"/>
    </location>
</feature>
<feature type="region of interest" description="Disordered" evidence="1">
    <location>
        <begin position="417"/>
        <end position="477"/>
    </location>
</feature>
<evidence type="ECO:0000256" key="1">
    <source>
        <dbReference type="SAM" id="MobiDB-lite"/>
    </source>
</evidence>
<feature type="compositionally biased region" description="Polar residues" evidence="1">
    <location>
        <begin position="454"/>
        <end position="473"/>
    </location>
</feature>
<feature type="region of interest" description="Disordered" evidence="1">
    <location>
        <begin position="360"/>
        <end position="400"/>
    </location>
</feature>
<feature type="compositionally biased region" description="Basic and acidic residues" evidence="1">
    <location>
        <begin position="360"/>
        <end position="375"/>
    </location>
</feature>
<evidence type="ECO:0000313" key="4">
    <source>
        <dbReference type="Proteomes" id="UP001176961"/>
    </source>
</evidence>
<feature type="region of interest" description="Disordered" evidence="1">
    <location>
        <begin position="489"/>
        <end position="540"/>
    </location>
</feature>
<gene>
    <name evidence="3" type="ORF">CYNAS_LOCUS11974</name>
</gene>
<dbReference type="AlphaFoldDB" id="A0AA36M6K2"/>
<dbReference type="EMBL" id="CATQJL010000223">
    <property type="protein sequence ID" value="CAJ0599991.1"/>
    <property type="molecule type" value="Genomic_DNA"/>
</dbReference>
<keyword evidence="4" id="KW-1185">Reference proteome</keyword>
<keyword evidence="2" id="KW-0812">Transmembrane</keyword>
<dbReference type="Proteomes" id="UP001176961">
    <property type="component" value="Unassembled WGS sequence"/>
</dbReference>
<reference evidence="3" key="1">
    <citation type="submission" date="2023-07" db="EMBL/GenBank/DDBJ databases">
        <authorList>
            <consortium name="CYATHOMIX"/>
        </authorList>
    </citation>
    <scope>NUCLEOTIDE SEQUENCE</scope>
    <source>
        <strain evidence="3">N/A</strain>
    </source>
</reference>
<keyword evidence="2" id="KW-1133">Transmembrane helix</keyword>
<proteinExistence type="predicted"/>
<organism evidence="3 4">
    <name type="scientific">Cylicocyclus nassatus</name>
    <name type="common">Nematode worm</name>
    <dbReference type="NCBI Taxonomy" id="53992"/>
    <lineage>
        <taxon>Eukaryota</taxon>
        <taxon>Metazoa</taxon>
        <taxon>Ecdysozoa</taxon>
        <taxon>Nematoda</taxon>
        <taxon>Chromadorea</taxon>
        <taxon>Rhabditida</taxon>
        <taxon>Rhabditina</taxon>
        <taxon>Rhabditomorpha</taxon>
        <taxon>Strongyloidea</taxon>
        <taxon>Strongylidae</taxon>
        <taxon>Cylicocyclus</taxon>
    </lineage>
</organism>
<name>A0AA36M6K2_CYLNA</name>
<keyword evidence="2" id="KW-0472">Membrane</keyword>
<feature type="compositionally biased region" description="Polar residues" evidence="1">
    <location>
        <begin position="162"/>
        <end position="185"/>
    </location>
</feature>
<feature type="compositionally biased region" description="Basic and acidic residues" evidence="1">
    <location>
        <begin position="433"/>
        <end position="444"/>
    </location>
</feature>
<protein>
    <submittedName>
        <fullName evidence="3">Uncharacterized protein</fullName>
    </submittedName>
</protein>
<feature type="transmembrane region" description="Helical" evidence="2">
    <location>
        <begin position="26"/>
        <end position="51"/>
    </location>
</feature>
<feature type="compositionally biased region" description="Polar residues" evidence="1">
    <location>
        <begin position="420"/>
        <end position="432"/>
    </location>
</feature>
<accession>A0AA36M6K2</accession>
<feature type="region of interest" description="Disordered" evidence="1">
    <location>
        <begin position="162"/>
        <end position="195"/>
    </location>
</feature>
<feature type="compositionally biased region" description="Pro residues" evidence="1">
    <location>
        <begin position="389"/>
        <end position="400"/>
    </location>
</feature>
<feature type="compositionally biased region" description="Basic and acidic residues" evidence="1">
    <location>
        <begin position="513"/>
        <end position="540"/>
    </location>
</feature>